<dbReference type="Proteomes" id="UP001146468">
    <property type="component" value="Unassembled WGS sequence"/>
</dbReference>
<comment type="caution">
    <text evidence="1">The sequence shown here is derived from an EMBL/GenBank/DDBJ whole genome shotgun (WGS) entry which is preliminary data.</text>
</comment>
<dbReference type="AlphaFoldDB" id="A0A9X3RIH9"/>
<keyword evidence="2" id="KW-1185">Reference proteome</keyword>
<proteinExistence type="predicted"/>
<evidence type="ECO:0000313" key="2">
    <source>
        <dbReference type="Proteomes" id="UP001146468"/>
    </source>
</evidence>
<accession>A0A9X3RIH9</accession>
<dbReference type="EMBL" id="JAKMUS010000001">
    <property type="protein sequence ID" value="MCZ9292910.1"/>
    <property type="molecule type" value="Genomic_DNA"/>
</dbReference>
<sequence length="56" mass="6721">MRRLIDLPAVRFPTRLHVRVPRFLRTATSRKRKIFQESLACTDRLRTTRRSTHSKS</sequence>
<evidence type="ECO:0000313" key="1">
    <source>
        <dbReference type="EMBL" id="MCZ9292910.1"/>
    </source>
</evidence>
<gene>
    <name evidence="1" type="ORF">L8U60_00220</name>
</gene>
<organism evidence="1 2">
    <name type="scientific">Corynebacterium meitnerae</name>
    <dbReference type="NCBI Taxonomy" id="2913498"/>
    <lineage>
        <taxon>Bacteria</taxon>
        <taxon>Bacillati</taxon>
        <taxon>Actinomycetota</taxon>
        <taxon>Actinomycetes</taxon>
        <taxon>Mycobacteriales</taxon>
        <taxon>Corynebacteriaceae</taxon>
        <taxon>Corynebacterium</taxon>
    </lineage>
</organism>
<reference evidence="1" key="1">
    <citation type="submission" date="2022-02" db="EMBL/GenBank/DDBJ databases">
        <title>Corynebacterium sp. from urogenital microbiome.</title>
        <authorList>
            <person name="Cappelli E.A."/>
            <person name="Ribeiro T.G."/>
            <person name="Peixe L."/>
        </authorList>
    </citation>
    <scope>NUCLEOTIDE SEQUENCE</scope>
    <source>
        <strain evidence="1">C8Ua_172</strain>
    </source>
</reference>
<name>A0A9X3RIH9_9CORY</name>
<protein>
    <submittedName>
        <fullName evidence="1">Uncharacterized protein</fullName>
    </submittedName>
</protein>